<name>A0AAD6DI47_9EURO</name>
<accession>A0AAD6DI47</accession>
<dbReference type="InterPro" id="IPR013968">
    <property type="entry name" value="PKS_KR"/>
</dbReference>
<dbReference type="SMART" id="SM00822">
    <property type="entry name" value="PKS_KR"/>
    <property type="match status" value="1"/>
</dbReference>
<feature type="domain" description="Ketoreductase" evidence="3">
    <location>
        <begin position="1"/>
        <end position="114"/>
    </location>
</feature>
<keyword evidence="5" id="KW-1185">Reference proteome</keyword>
<evidence type="ECO:0000259" key="3">
    <source>
        <dbReference type="SMART" id="SM00822"/>
    </source>
</evidence>
<evidence type="ECO:0000256" key="2">
    <source>
        <dbReference type="ARBA" id="ARBA00022553"/>
    </source>
</evidence>
<comment type="caution">
    <text evidence="4">The sequence shown here is derived from an EMBL/GenBank/DDBJ whole genome shotgun (WGS) entry which is preliminary data.</text>
</comment>
<evidence type="ECO:0000256" key="1">
    <source>
        <dbReference type="ARBA" id="ARBA00022450"/>
    </source>
</evidence>
<evidence type="ECO:0000313" key="4">
    <source>
        <dbReference type="EMBL" id="KAJ5583802.1"/>
    </source>
</evidence>
<gene>
    <name evidence="4" type="ORF">N7450_006466</name>
</gene>
<dbReference type="EMBL" id="JAQJAC010000005">
    <property type="protein sequence ID" value="KAJ5583802.1"/>
    <property type="molecule type" value="Genomic_DNA"/>
</dbReference>
<dbReference type="GO" id="GO:0006633">
    <property type="term" value="P:fatty acid biosynthetic process"/>
    <property type="evidence" value="ECO:0007669"/>
    <property type="project" value="TreeGrafter"/>
</dbReference>
<dbReference type="Proteomes" id="UP001216150">
    <property type="component" value="Unassembled WGS sequence"/>
</dbReference>
<keyword evidence="1" id="KW-0596">Phosphopantetheine</keyword>
<reference evidence="4 5" key="1">
    <citation type="journal article" date="2023" name="IMA Fungus">
        <title>Comparative genomic study of the Penicillium genus elucidates a diverse pangenome and 15 lateral gene transfer events.</title>
        <authorList>
            <person name="Petersen C."/>
            <person name="Sorensen T."/>
            <person name="Nielsen M.R."/>
            <person name="Sondergaard T.E."/>
            <person name="Sorensen J.L."/>
            <person name="Fitzpatrick D.A."/>
            <person name="Frisvad J.C."/>
            <person name="Nielsen K.L."/>
        </authorList>
    </citation>
    <scope>NUCLEOTIDE SEQUENCE [LARGE SCALE GENOMIC DNA]</scope>
    <source>
        <strain evidence="4 5">IBT 29057</strain>
    </source>
</reference>
<sequence length="189" mass="20498">MDDVMRAVTASPLPITGLIHLGMVLKPAPMLETNYDDWVKVQDPKVKGAENLHRALKATKLDFFVVMSSIAAFCGSIGQASYASASSYLDSLVRYRRSRGLPAATLNLGAVGDIGCFTKEPKWLAHARLWDFQVLNEGQVMESLKCTIIASEAPYGKDGISASGQLIVGMATTRIDSNVMLRIPWGDAH</sequence>
<dbReference type="InterPro" id="IPR036291">
    <property type="entry name" value="NAD(P)-bd_dom_sf"/>
</dbReference>
<proteinExistence type="predicted"/>
<dbReference type="InterPro" id="IPR050091">
    <property type="entry name" value="PKS_NRPS_Biosynth_Enz"/>
</dbReference>
<dbReference type="PANTHER" id="PTHR43775:SF37">
    <property type="entry name" value="SI:DKEY-61P9.11"/>
    <property type="match status" value="1"/>
</dbReference>
<keyword evidence="2" id="KW-0597">Phosphoprotein</keyword>
<dbReference type="SUPFAM" id="SSF51735">
    <property type="entry name" value="NAD(P)-binding Rossmann-fold domains"/>
    <property type="match status" value="1"/>
</dbReference>
<evidence type="ECO:0000313" key="5">
    <source>
        <dbReference type="Proteomes" id="UP001216150"/>
    </source>
</evidence>
<dbReference type="Gene3D" id="3.40.50.720">
    <property type="entry name" value="NAD(P)-binding Rossmann-like Domain"/>
    <property type="match status" value="1"/>
</dbReference>
<dbReference type="AlphaFoldDB" id="A0AAD6DI47"/>
<dbReference type="GO" id="GO:0044550">
    <property type="term" value="P:secondary metabolite biosynthetic process"/>
    <property type="evidence" value="ECO:0007669"/>
    <property type="project" value="TreeGrafter"/>
</dbReference>
<dbReference type="GO" id="GO:0016874">
    <property type="term" value="F:ligase activity"/>
    <property type="evidence" value="ECO:0007669"/>
    <property type="project" value="UniProtKB-KW"/>
</dbReference>
<dbReference type="Pfam" id="PF08659">
    <property type="entry name" value="KR"/>
    <property type="match status" value="1"/>
</dbReference>
<dbReference type="GO" id="GO:0004312">
    <property type="term" value="F:fatty acid synthase activity"/>
    <property type="evidence" value="ECO:0007669"/>
    <property type="project" value="TreeGrafter"/>
</dbReference>
<organism evidence="4 5">
    <name type="scientific">Penicillium hetheringtonii</name>
    <dbReference type="NCBI Taxonomy" id="911720"/>
    <lineage>
        <taxon>Eukaryota</taxon>
        <taxon>Fungi</taxon>
        <taxon>Dikarya</taxon>
        <taxon>Ascomycota</taxon>
        <taxon>Pezizomycotina</taxon>
        <taxon>Eurotiomycetes</taxon>
        <taxon>Eurotiomycetidae</taxon>
        <taxon>Eurotiales</taxon>
        <taxon>Aspergillaceae</taxon>
        <taxon>Penicillium</taxon>
    </lineage>
</organism>
<dbReference type="PANTHER" id="PTHR43775">
    <property type="entry name" value="FATTY ACID SYNTHASE"/>
    <property type="match status" value="1"/>
</dbReference>
<protein>
    <submittedName>
        <fullName evidence="4">Type I iterative polyketide synthase</fullName>
    </submittedName>
</protein>
<dbReference type="InterPro" id="IPR057326">
    <property type="entry name" value="KR_dom"/>
</dbReference>